<dbReference type="Gene3D" id="2.160.20.120">
    <property type="match status" value="1"/>
</dbReference>
<reference evidence="3 4" key="1">
    <citation type="submission" date="2024-06" db="EMBL/GenBank/DDBJ databases">
        <authorList>
            <person name="Kraege A."/>
            <person name="Thomma B."/>
        </authorList>
    </citation>
    <scope>NUCLEOTIDE SEQUENCE [LARGE SCALE GENOMIC DNA]</scope>
</reference>
<dbReference type="InterPro" id="IPR021255">
    <property type="entry name" value="DUF2807"/>
</dbReference>
<gene>
    <name evidence="3" type="primary">g206</name>
    <name evidence="3" type="ORF">VP750_LOCUS178</name>
</gene>
<feature type="compositionally biased region" description="Polar residues" evidence="1">
    <location>
        <begin position="309"/>
        <end position="325"/>
    </location>
</feature>
<dbReference type="EMBL" id="CAXHTA020000001">
    <property type="protein sequence ID" value="CAL5218519.1"/>
    <property type="molecule type" value="Genomic_DNA"/>
</dbReference>
<proteinExistence type="predicted"/>
<dbReference type="Pfam" id="PF10988">
    <property type="entry name" value="DUF2807"/>
    <property type="match status" value="1"/>
</dbReference>
<feature type="region of interest" description="Disordered" evidence="1">
    <location>
        <begin position="257"/>
        <end position="345"/>
    </location>
</feature>
<keyword evidence="4" id="KW-1185">Reference proteome</keyword>
<feature type="domain" description="Putative auto-transporter adhesin head GIN" evidence="2">
    <location>
        <begin position="14"/>
        <end position="187"/>
    </location>
</feature>
<evidence type="ECO:0000313" key="4">
    <source>
        <dbReference type="Proteomes" id="UP001497392"/>
    </source>
</evidence>
<comment type="caution">
    <text evidence="3">The sequence shown here is derived from an EMBL/GenBank/DDBJ whole genome shotgun (WGS) entry which is preliminary data.</text>
</comment>
<evidence type="ECO:0000259" key="2">
    <source>
        <dbReference type="Pfam" id="PF10988"/>
    </source>
</evidence>
<accession>A0ABP1FH56</accession>
<organism evidence="3 4">
    <name type="scientific">Coccomyxa viridis</name>
    <dbReference type="NCBI Taxonomy" id="1274662"/>
    <lineage>
        <taxon>Eukaryota</taxon>
        <taxon>Viridiplantae</taxon>
        <taxon>Chlorophyta</taxon>
        <taxon>core chlorophytes</taxon>
        <taxon>Trebouxiophyceae</taxon>
        <taxon>Trebouxiophyceae incertae sedis</taxon>
        <taxon>Coccomyxaceae</taxon>
        <taxon>Coccomyxa</taxon>
    </lineage>
</organism>
<dbReference type="Proteomes" id="UP001497392">
    <property type="component" value="Unassembled WGS sequence"/>
</dbReference>
<evidence type="ECO:0000256" key="1">
    <source>
        <dbReference type="SAM" id="MobiDB-lite"/>
    </source>
</evidence>
<sequence>MTQATPATKVMHPFNAVRVCVPFNVLITPAASANQYQVVLDADEPVQQSLQATVANNVLSLGVSGNFQTNNPIKLTVQLPASALSSVEVKSAVAAQVMVASGFSPGSFTGSNPGVSALTVTGMSTPKAALQNSGTGNLIFGGKVGTVMLTSSGTGAVYVSGVTQAVTANLDGLGTAVIDAASDSVQITGQAGLGIGPSVFYNRGTCNVQSRFGTFFSSPCQKTTVTIPSTTPEWTCGLKLSGTFNCTVNSGTIQGSSGSSTFVNDGPGRTQSTTVGGGGISSMASSSGGGSGFASGSASSGGPGGSFGQTVTNVNGQQTVQTSYGNGVASAGPPCTASAQDRRMM</sequence>
<evidence type="ECO:0000313" key="3">
    <source>
        <dbReference type="EMBL" id="CAL5218519.1"/>
    </source>
</evidence>
<name>A0ABP1FH56_9CHLO</name>
<feature type="compositionally biased region" description="Gly residues" evidence="1">
    <location>
        <begin position="287"/>
        <end position="307"/>
    </location>
</feature>
<protein>
    <submittedName>
        <fullName evidence="3">G206 protein</fullName>
    </submittedName>
</protein>